<feature type="transmembrane region" description="Helical" evidence="8">
    <location>
        <begin position="257"/>
        <end position="281"/>
    </location>
</feature>
<feature type="transmembrane region" description="Helical" evidence="8">
    <location>
        <begin position="108"/>
        <end position="125"/>
    </location>
</feature>
<gene>
    <name evidence="9" type="primary">PGAP3</name>
</gene>
<evidence type="ECO:0000256" key="4">
    <source>
        <dbReference type="ARBA" id="ARBA00022692"/>
    </source>
</evidence>
<evidence type="ECO:0000313" key="9">
    <source>
        <dbReference type="EMBL" id="CDW26282.1"/>
    </source>
</evidence>
<dbReference type="GO" id="GO:0006506">
    <property type="term" value="P:GPI anchor biosynthetic process"/>
    <property type="evidence" value="ECO:0007669"/>
    <property type="project" value="UniProtKB-KW"/>
</dbReference>
<evidence type="ECO:0000256" key="7">
    <source>
        <dbReference type="ARBA" id="ARBA00023136"/>
    </source>
</evidence>
<evidence type="ECO:0000256" key="5">
    <source>
        <dbReference type="ARBA" id="ARBA00022729"/>
    </source>
</evidence>
<keyword evidence="3 8" id="KW-0337">GPI-anchor biosynthesis</keyword>
<feature type="chain" id="PRO_5016480382" description="Post-GPI attachment to proteins factor 3" evidence="8">
    <location>
        <begin position="26"/>
        <end position="325"/>
    </location>
</feature>
<dbReference type="GO" id="GO:0016788">
    <property type="term" value="F:hydrolase activity, acting on ester bonds"/>
    <property type="evidence" value="ECO:0007669"/>
    <property type="project" value="TreeGrafter"/>
</dbReference>
<feature type="transmembrane region" description="Helical" evidence="8">
    <location>
        <begin position="171"/>
        <end position="189"/>
    </location>
</feature>
<comment type="similarity">
    <text evidence="2 8">Belongs to the PGAP3 family.</text>
</comment>
<comment type="caution">
    <text evidence="8">Lacks conserved residue(s) required for the propagation of feature annotation.</text>
</comment>
<evidence type="ECO:0000256" key="6">
    <source>
        <dbReference type="ARBA" id="ARBA00022989"/>
    </source>
</evidence>
<accession>A0A0K2TKU7</accession>
<proteinExistence type="inferred from homology"/>
<evidence type="ECO:0000256" key="8">
    <source>
        <dbReference type="RuleBase" id="RU365066"/>
    </source>
</evidence>
<dbReference type="PANTHER" id="PTHR13148:SF0">
    <property type="entry name" value="POST-GPI ATTACHMENT TO PROTEINS FACTOR 3"/>
    <property type="match status" value="1"/>
</dbReference>
<organism evidence="9">
    <name type="scientific">Lepeophtheirus salmonis</name>
    <name type="common">Salmon louse</name>
    <name type="synonym">Caligus salmonis</name>
    <dbReference type="NCBI Taxonomy" id="72036"/>
    <lineage>
        <taxon>Eukaryota</taxon>
        <taxon>Metazoa</taxon>
        <taxon>Ecdysozoa</taxon>
        <taxon>Arthropoda</taxon>
        <taxon>Crustacea</taxon>
        <taxon>Multicrustacea</taxon>
        <taxon>Hexanauplia</taxon>
        <taxon>Copepoda</taxon>
        <taxon>Siphonostomatoida</taxon>
        <taxon>Caligidae</taxon>
        <taxon>Lepeophtheirus</taxon>
    </lineage>
</organism>
<name>A0A0K2TKU7_LEPSM</name>
<reference evidence="9" key="1">
    <citation type="submission" date="2014-05" db="EMBL/GenBank/DDBJ databases">
        <authorList>
            <person name="Chronopoulou M."/>
        </authorList>
    </citation>
    <scope>NUCLEOTIDE SEQUENCE</scope>
    <source>
        <tissue evidence="9">Whole organism</tissue>
    </source>
</reference>
<dbReference type="InterPro" id="IPR007217">
    <property type="entry name" value="Per1-like"/>
</dbReference>
<dbReference type="Pfam" id="PF04080">
    <property type="entry name" value="Per1"/>
    <property type="match status" value="1"/>
</dbReference>
<keyword evidence="8" id="KW-0333">Golgi apparatus</keyword>
<dbReference type="AlphaFoldDB" id="A0A0K2TKU7"/>
<keyword evidence="6 8" id="KW-1133">Transmembrane helix</keyword>
<dbReference type="EMBL" id="HACA01008921">
    <property type="protein sequence ID" value="CDW26282.1"/>
    <property type="molecule type" value="Transcribed_RNA"/>
</dbReference>
<feature type="signal peptide" evidence="8">
    <location>
        <begin position="1"/>
        <end position="25"/>
    </location>
</feature>
<feature type="transmembrane region" description="Helical" evidence="8">
    <location>
        <begin position="196"/>
        <end position="217"/>
    </location>
</feature>
<dbReference type="OrthoDB" id="419770at2759"/>
<evidence type="ECO:0000256" key="3">
    <source>
        <dbReference type="ARBA" id="ARBA00022502"/>
    </source>
</evidence>
<keyword evidence="7 8" id="KW-0472">Membrane</keyword>
<evidence type="ECO:0000256" key="1">
    <source>
        <dbReference type="ARBA" id="ARBA00004127"/>
    </source>
</evidence>
<dbReference type="GO" id="GO:0005789">
    <property type="term" value="C:endoplasmic reticulum membrane"/>
    <property type="evidence" value="ECO:0007669"/>
    <property type="project" value="TreeGrafter"/>
</dbReference>
<sequence>MMTPSIYLCILYFLYVPFIVEGSLGDSSNIQRRCLIACESLNCSESSIITFRNNQPLLERIFGWTCSEDCGYECMWKTVDQFQRRGLKIPQFHGKWPFVRLFGIQEPASVLASILNLIPHVYLIMKYREAVNPRTHMYQVWTLYALVSINTWTWSTVFHTKDNNFTEKMDYLSAFSVVSYSLIAFFLKLYGQSDPLFSLGLVSLMMAFFCQHIYYMAIIRFDYGYNMMVNIAVGALNSVCWFAWAGVRWKREKHVKLGVIAILLLNGSILLEILDFPPIWWILDSHALWHFSTAPIHFVWYRFITLDSQYESLNFQGRNVHSKLA</sequence>
<comment type="function">
    <text evidence="8">Involved in the lipid remodeling steps of GPI-anchor maturation.</text>
</comment>
<dbReference type="GO" id="GO:0000139">
    <property type="term" value="C:Golgi membrane"/>
    <property type="evidence" value="ECO:0007669"/>
    <property type="project" value="UniProtKB-SubCell"/>
</dbReference>
<keyword evidence="4 8" id="KW-0812">Transmembrane</keyword>
<feature type="transmembrane region" description="Helical" evidence="8">
    <location>
        <begin position="137"/>
        <end position="159"/>
    </location>
</feature>
<feature type="transmembrane region" description="Helical" evidence="8">
    <location>
        <begin position="223"/>
        <end position="245"/>
    </location>
</feature>
<evidence type="ECO:0000256" key="2">
    <source>
        <dbReference type="ARBA" id="ARBA00006387"/>
    </source>
</evidence>
<protein>
    <recommendedName>
        <fullName evidence="8">Post-GPI attachment to proteins factor 3</fullName>
    </recommendedName>
</protein>
<dbReference type="PANTHER" id="PTHR13148">
    <property type="entry name" value="PER1-RELATED"/>
    <property type="match status" value="1"/>
</dbReference>
<comment type="subcellular location">
    <subcellularLocation>
        <location evidence="1">Endomembrane system</location>
        <topology evidence="1">Multi-pass membrane protein</topology>
    </subcellularLocation>
    <subcellularLocation>
        <location evidence="8">Golgi apparatus membrane</location>
        <topology evidence="8">Multi-pass membrane protein</topology>
    </subcellularLocation>
</comment>
<keyword evidence="5 8" id="KW-0732">Signal</keyword>